<dbReference type="GO" id="GO:0005886">
    <property type="term" value="C:plasma membrane"/>
    <property type="evidence" value="ECO:0007669"/>
    <property type="project" value="UniProtKB-SubCell"/>
</dbReference>
<evidence type="ECO:0000313" key="8">
    <source>
        <dbReference type="EMBL" id="CUS02082.2"/>
    </source>
</evidence>
<feature type="region of interest" description="Disordered" evidence="6">
    <location>
        <begin position="283"/>
        <end position="314"/>
    </location>
</feature>
<dbReference type="RefSeq" id="WP_095041738.1">
    <property type="nucleotide sequence ID" value="NZ_LN890655.1"/>
</dbReference>
<proteinExistence type="predicted"/>
<keyword evidence="3 7" id="KW-0812">Transmembrane</keyword>
<dbReference type="EMBL" id="LN890655">
    <property type="protein sequence ID" value="CUS02082.2"/>
    <property type="molecule type" value="Genomic_DNA"/>
</dbReference>
<dbReference type="PANTHER" id="PTHR30213">
    <property type="entry name" value="INNER MEMBRANE PROTEIN YHJD"/>
    <property type="match status" value="1"/>
</dbReference>
<name>A0A160SYN6_9CHLR</name>
<dbReference type="PIRSF" id="PIRSF035875">
    <property type="entry name" value="RNase_BN"/>
    <property type="match status" value="1"/>
</dbReference>
<protein>
    <submittedName>
        <fullName evidence="8">Ribonuclease BN</fullName>
    </submittedName>
</protein>
<dbReference type="NCBIfam" id="TIGR00765">
    <property type="entry name" value="yihY_not_rbn"/>
    <property type="match status" value="1"/>
</dbReference>
<dbReference type="Proteomes" id="UP000215027">
    <property type="component" value="Chromosome I"/>
</dbReference>
<dbReference type="PANTHER" id="PTHR30213:SF1">
    <property type="entry name" value="INNER MEMBRANE PROTEIN YHJD"/>
    <property type="match status" value="1"/>
</dbReference>
<dbReference type="Pfam" id="PF03631">
    <property type="entry name" value="Virul_fac_BrkB"/>
    <property type="match status" value="1"/>
</dbReference>
<reference evidence="8" key="1">
    <citation type="submission" date="2016-01" db="EMBL/GenBank/DDBJ databases">
        <authorList>
            <person name="Mcilroy J.S."/>
            <person name="Karst M S."/>
            <person name="Albertsen M."/>
        </authorList>
    </citation>
    <scope>NUCLEOTIDE SEQUENCE</scope>
    <source>
        <strain evidence="8">Cfx-K</strain>
    </source>
</reference>
<evidence type="ECO:0000256" key="5">
    <source>
        <dbReference type="ARBA" id="ARBA00023136"/>
    </source>
</evidence>
<dbReference type="AlphaFoldDB" id="A0A160SYN6"/>
<evidence type="ECO:0000256" key="3">
    <source>
        <dbReference type="ARBA" id="ARBA00022692"/>
    </source>
</evidence>
<sequence length="314" mass="34069">MGVLFNLIKQTFKEWGEDKASRLAAALAYYTVFSIPPLLVIAIGIAGLFTDRQGVESQITSQAEALMGSQGSEAIETILESAEEPGKGELGPTLLSLALLLFGASGVFTQLQDAMNTIWNVKADPDRTILESLKGRLFSFTMVLGIGFVLLVSLMLSTLLTTFGTFLGSFISDTEMLLLVVNFIISFLVITGLFALIFKVVPDVKIAWRDVWIGAVLTALLFKIGEYALSFYFERSDPTSAFGVAGSVISLLLWVYYSAQILFLGAEFTQVYSTELGSGITPDKGAVPLTEDERVKQGIPSEETVEQAKEAQGR</sequence>
<feature type="transmembrane region" description="Helical" evidence="7">
    <location>
        <begin position="210"/>
        <end position="233"/>
    </location>
</feature>
<comment type="subcellular location">
    <subcellularLocation>
        <location evidence="1">Cell membrane</location>
        <topology evidence="1">Multi-pass membrane protein</topology>
    </subcellularLocation>
</comment>
<dbReference type="KEGG" id="pbf:CFX0092_A0201"/>
<dbReference type="OrthoDB" id="9797028at2"/>
<keyword evidence="4 7" id="KW-1133">Transmembrane helix</keyword>
<feature type="transmembrane region" description="Helical" evidence="7">
    <location>
        <begin position="137"/>
        <end position="156"/>
    </location>
</feature>
<keyword evidence="5 7" id="KW-0472">Membrane</keyword>
<feature type="transmembrane region" description="Helical" evidence="7">
    <location>
        <begin position="176"/>
        <end position="198"/>
    </location>
</feature>
<feature type="transmembrane region" description="Helical" evidence="7">
    <location>
        <begin position="239"/>
        <end position="257"/>
    </location>
</feature>
<organism evidence="8 9">
    <name type="scientific">Candidatus Promineifilum breve</name>
    <dbReference type="NCBI Taxonomy" id="1806508"/>
    <lineage>
        <taxon>Bacteria</taxon>
        <taxon>Bacillati</taxon>
        <taxon>Chloroflexota</taxon>
        <taxon>Ardenticatenia</taxon>
        <taxon>Candidatus Promineifilales</taxon>
        <taxon>Candidatus Promineifilaceae</taxon>
        <taxon>Candidatus Promineifilum</taxon>
    </lineage>
</organism>
<evidence type="ECO:0000256" key="7">
    <source>
        <dbReference type="SAM" id="Phobius"/>
    </source>
</evidence>
<feature type="transmembrane region" description="Helical" evidence="7">
    <location>
        <begin position="27"/>
        <end position="49"/>
    </location>
</feature>
<evidence type="ECO:0000256" key="2">
    <source>
        <dbReference type="ARBA" id="ARBA00022475"/>
    </source>
</evidence>
<dbReference type="InterPro" id="IPR017039">
    <property type="entry name" value="Virul_fac_BrkB"/>
</dbReference>
<evidence type="ECO:0000313" key="9">
    <source>
        <dbReference type="Proteomes" id="UP000215027"/>
    </source>
</evidence>
<keyword evidence="9" id="KW-1185">Reference proteome</keyword>
<accession>A0A160SYN6</accession>
<gene>
    <name evidence="8" type="ORF">CFX0092_A0201</name>
</gene>
<evidence type="ECO:0000256" key="4">
    <source>
        <dbReference type="ARBA" id="ARBA00022989"/>
    </source>
</evidence>
<evidence type="ECO:0000256" key="1">
    <source>
        <dbReference type="ARBA" id="ARBA00004651"/>
    </source>
</evidence>
<evidence type="ECO:0000256" key="6">
    <source>
        <dbReference type="SAM" id="MobiDB-lite"/>
    </source>
</evidence>
<keyword evidence="2" id="KW-1003">Cell membrane</keyword>